<evidence type="ECO:0000256" key="1">
    <source>
        <dbReference type="SAM" id="MobiDB-lite"/>
    </source>
</evidence>
<dbReference type="AlphaFoldDB" id="A0A0D1VTV2"/>
<feature type="region of interest" description="Disordered" evidence="1">
    <location>
        <begin position="68"/>
        <end position="123"/>
    </location>
</feature>
<reference evidence="2 3" key="1">
    <citation type="submission" date="2015-01" db="EMBL/GenBank/DDBJ databases">
        <title>The Genome Sequence of Exophiala sideris CBS121828.</title>
        <authorList>
            <consortium name="The Broad Institute Genomics Platform"/>
            <person name="Cuomo C."/>
            <person name="de Hoog S."/>
            <person name="Gorbushina A."/>
            <person name="Stielow B."/>
            <person name="Teixiera M."/>
            <person name="Abouelleil A."/>
            <person name="Chapman S.B."/>
            <person name="Priest M."/>
            <person name="Young S.K."/>
            <person name="Wortman J."/>
            <person name="Nusbaum C."/>
            <person name="Birren B."/>
        </authorList>
    </citation>
    <scope>NUCLEOTIDE SEQUENCE [LARGE SCALE GENOMIC DNA]</scope>
    <source>
        <strain evidence="2 3">CBS 121828</strain>
    </source>
</reference>
<protein>
    <submittedName>
        <fullName evidence="2">Uncharacterized protein</fullName>
    </submittedName>
</protein>
<accession>A0A0D1VTV2</accession>
<dbReference type="HOGENOM" id="CLU_2015300_0_0_1"/>
<proteinExistence type="predicted"/>
<evidence type="ECO:0000313" key="3">
    <source>
        <dbReference type="Proteomes" id="UP000053599"/>
    </source>
</evidence>
<evidence type="ECO:0000313" key="2">
    <source>
        <dbReference type="EMBL" id="KIV79560.1"/>
    </source>
</evidence>
<dbReference type="Proteomes" id="UP000053599">
    <property type="component" value="Unassembled WGS sequence"/>
</dbReference>
<feature type="compositionally biased region" description="Low complexity" evidence="1">
    <location>
        <begin position="93"/>
        <end position="103"/>
    </location>
</feature>
<name>A0A0D1VTV2_9EURO</name>
<dbReference type="EMBL" id="KN846953">
    <property type="protein sequence ID" value="KIV79560.1"/>
    <property type="molecule type" value="Genomic_DNA"/>
</dbReference>
<sequence length="123" mass="13698">MHPRKKLHPFSRKLFTHNSAQILASEDTPSMIKDTSKQFQTNCSSTTATPNESGTKWLKLIPEHHKPAHISASYTTQSPKKALSEQLQRHDSSTANTSNASNTRFLELTPEPTPKTKAMAKVT</sequence>
<organism evidence="2 3">
    <name type="scientific">Exophiala sideris</name>
    <dbReference type="NCBI Taxonomy" id="1016849"/>
    <lineage>
        <taxon>Eukaryota</taxon>
        <taxon>Fungi</taxon>
        <taxon>Dikarya</taxon>
        <taxon>Ascomycota</taxon>
        <taxon>Pezizomycotina</taxon>
        <taxon>Eurotiomycetes</taxon>
        <taxon>Chaetothyriomycetidae</taxon>
        <taxon>Chaetothyriales</taxon>
        <taxon>Herpotrichiellaceae</taxon>
        <taxon>Exophiala</taxon>
    </lineage>
</organism>
<gene>
    <name evidence="2" type="ORF">PV11_07112</name>
</gene>